<gene>
    <name evidence="10" type="ORF">DF3PB_570010</name>
</gene>
<evidence type="ECO:0000256" key="3">
    <source>
        <dbReference type="ARBA" id="ARBA00022741"/>
    </source>
</evidence>
<dbReference type="PROSITE" id="PS50975">
    <property type="entry name" value="ATP_GRASP"/>
    <property type="match status" value="1"/>
</dbReference>
<dbReference type="PROSITE" id="PS50968">
    <property type="entry name" value="BIOTINYL_LIPOYL"/>
    <property type="match status" value="1"/>
</dbReference>
<dbReference type="InterPro" id="IPR005481">
    <property type="entry name" value="BC-like_N"/>
</dbReference>
<dbReference type="GO" id="GO:0004658">
    <property type="term" value="F:propionyl-CoA carboxylase activity"/>
    <property type="evidence" value="ECO:0007669"/>
    <property type="project" value="UniProtKB-EC"/>
</dbReference>
<dbReference type="FunFam" id="3.40.50.20:FF:000010">
    <property type="entry name" value="Propionyl-CoA carboxylase subunit alpha"/>
    <property type="match status" value="1"/>
</dbReference>
<dbReference type="CDD" id="cd06850">
    <property type="entry name" value="biotinyl_domain"/>
    <property type="match status" value="1"/>
</dbReference>
<evidence type="ECO:0000259" key="9">
    <source>
        <dbReference type="PROSITE" id="PS50979"/>
    </source>
</evidence>
<dbReference type="InterPro" id="IPR011053">
    <property type="entry name" value="Single_hybrid_motif"/>
</dbReference>
<evidence type="ECO:0000256" key="4">
    <source>
        <dbReference type="ARBA" id="ARBA00022840"/>
    </source>
</evidence>
<dbReference type="GO" id="GO:0046872">
    <property type="term" value="F:metal ion binding"/>
    <property type="evidence" value="ECO:0007669"/>
    <property type="project" value="InterPro"/>
</dbReference>
<evidence type="ECO:0000259" key="8">
    <source>
        <dbReference type="PROSITE" id="PS50975"/>
    </source>
</evidence>
<dbReference type="PROSITE" id="PS00867">
    <property type="entry name" value="CPSASE_2"/>
    <property type="match status" value="1"/>
</dbReference>
<dbReference type="InterPro" id="IPR041265">
    <property type="entry name" value="PCC_BT"/>
</dbReference>
<dbReference type="PROSITE" id="PS00866">
    <property type="entry name" value="CPSASE_1"/>
    <property type="match status" value="1"/>
</dbReference>
<dbReference type="Pfam" id="PF18140">
    <property type="entry name" value="PCC_BT"/>
    <property type="match status" value="1"/>
</dbReference>
<dbReference type="FunFam" id="3.30.1490.20:FF:000003">
    <property type="entry name" value="acetyl-CoA carboxylase isoform X1"/>
    <property type="match status" value="1"/>
</dbReference>
<dbReference type="NCBIfam" id="NF006367">
    <property type="entry name" value="PRK08591.1"/>
    <property type="match status" value="1"/>
</dbReference>
<feature type="domain" description="Biotin carboxylation" evidence="9">
    <location>
        <begin position="1"/>
        <end position="447"/>
    </location>
</feature>
<accession>A0A380TIS7</accession>
<dbReference type="AlphaFoldDB" id="A0A380TIS7"/>
<comment type="cofactor">
    <cofactor evidence="1">
        <name>biotin</name>
        <dbReference type="ChEBI" id="CHEBI:57586"/>
    </cofactor>
</comment>
<dbReference type="SUPFAM" id="SSF56059">
    <property type="entry name" value="Glutathione synthetase ATP-binding domain-like"/>
    <property type="match status" value="1"/>
</dbReference>
<keyword evidence="5" id="KW-0443">Lipid metabolism</keyword>
<keyword evidence="2 10" id="KW-0436">Ligase</keyword>
<proteinExistence type="predicted"/>
<organism evidence="10">
    <name type="scientific">metagenome</name>
    <dbReference type="NCBI Taxonomy" id="256318"/>
    <lineage>
        <taxon>unclassified sequences</taxon>
        <taxon>metagenomes</taxon>
    </lineage>
</organism>
<feature type="domain" description="ATP-grasp" evidence="8">
    <location>
        <begin position="120"/>
        <end position="317"/>
    </location>
</feature>
<dbReference type="FunFam" id="3.30.470.20:FF:000028">
    <property type="entry name" value="Methylcrotonoyl-CoA carboxylase subunit alpha, mitochondrial"/>
    <property type="match status" value="1"/>
</dbReference>
<dbReference type="Gene3D" id="3.30.700.30">
    <property type="match status" value="1"/>
</dbReference>
<dbReference type="InterPro" id="IPR050856">
    <property type="entry name" value="Biotin_carboxylase_complex"/>
</dbReference>
<dbReference type="InterPro" id="IPR011054">
    <property type="entry name" value="Rudment_hybrid_motif"/>
</dbReference>
<dbReference type="PROSITE" id="PS50979">
    <property type="entry name" value="BC"/>
    <property type="match status" value="1"/>
</dbReference>
<name>A0A380TIS7_9ZZZZ</name>
<sequence>MFKKILIANRGEIAARIHRTAQRMGITTVAVYSDADKYSRHVQVCDEAVHIGASPPKESYLVIDKIIAACKQTGAEAVHPGYGFLSERSNFCQALAENGITFIGPETDVIKLMGDKILANRKASEAGVPTVPGYWDTIPDADKAAEIAAGIGYPVMLKAAAGGGGKGIRIARDEAELRDAFRLASSEALSAFGDGRVFIEKFIVNPRHIEIQVLGDRFGNVLYLGERECSIQRRHQKVIEEAPSPIVDEALRREMGERSVGLCKAVGYSSAGTIEFIMDQQRNYYFLEMNTRLQVEHSVTEFCTGLDLVEWMIRIAAGEELSIRQENVQMSGWAVEARIYAEDPNRRFMPSIGRLVRYRTPEEGPQVRVDNGVYEGGEISMFYDPMIAKVTTWDRDRPSAVGLMRRALDEFYIKGVQHNIAFLTALMANPRFLEGRLSTDFIADEYPEGFSPAPLLEKDVNAIIAAAFLMYVRHIYRSSRVSAQMPGYQRKFSRDWEASVNGKSYPITLESLAEGGAEEGFEIMIEDSLIAIRSDWQVGDHVLRCEVNAVPQRFKVEPSGLGFKLFHLGAEVEVVIHRKSVADLIKLMPERKPKDMSKYLVSPMPGLLRSISAEVGDKVEPGVELAVIEAMKMENILRSARTGRITKVHAKAGDTLAVGQIIVEFE</sequence>
<dbReference type="EC" id="6.4.1.3" evidence="10"/>
<keyword evidence="4" id="KW-0067">ATP-binding</keyword>
<feature type="domain" description="Lipoyl-binding" evidence="7">
    <location>
        <begin position="591"/>
        <end position="666"/>
    </location>
</feature>
<evidence type="ECO:0000256" key="6">
    <source>
        <dbReference type="ARBA" id="ARBA00023267"/>
    </source>
</evidence>
<dbReference type="InterPro" id="IPR005479">
    <property type="entry name" value="CPAse_ATP-bd"/>
</dbReference>
<protein>
    <submittedName>
        <fullName evidence="10">Putative propionyl-CoA carboxylase alpha chain</fullName>
        <ecNumber evidence="10">6.4.1.3</ecNumber>
    </submittedName>
</protein>
<reference evidence="10" key="1">
    <citation type="submission" date="2018-07" db="EMBL/GenBank/DDBJ databases">
        <authorList>
            <person name="Quirk P.G."/>
            <person name="Krulwich T.A."/>
        </authorList>
    </citation>
    <scope>NUCLEOTIDE SEQUENCE</scope>
</reference>
<dbReference type="GO" id="GO:0005524">
    <property type="term" value="F:ATP binding"/>
    <property type="evidence" value="ECO:0007669"/>
    <property type="project" value="UniProtKB-KW"/>
</dbReference>
<evidence type="ECO:0000256" key="1">
    <source>
        <dbReference type="ARBA" id="ARBA00001953"/>
    </source>
</evidence>
<dbReference type="SMART" id="SM00878">
    <property type="entry name" value="Biotin_carb_C"/>
    <property type="match status" value="1"/>
</dbReference>
<dbReference type="InterPro" id="IPR005482">
    <property type="entry name" value="Biotin_COase_C"/>
</dbReference>
<dbReference type="SUPFAM" id="SSF51230">
    <property type="entry name" value="Single hybrid motif"/>
    <property type="match status" value="1"/>
</dbReference>
<dbReference type="InterPro" id="IPR000089">
    <property type="entry name" value="Biotin_lipoyl"/>
</dbReference>
<dbReference type="InterPro" id="IPR011764">
    <property type="entry name" value="Biotin_carboxylation_dom"/>
</dbReference>
<evidence type="ECO:0000313" key="10">
    <source>
        <dbReference type="EMBL" id="SUS08068.1"/>
    </source>
</evidence>
<evidence type="ECO:0000256" key="2">
    <source>
        <dbReference type="ARBA" id="ARBA00022598"/>
    </source>
</evidence>
<dbReference type="Gene3D" id="3.30.470.20">
    <property type="entry name" value="ATP-grasp fold, B domain"/>
    <property type="match status" value="1"/>
</dbReference>
<evidence type="ECO:0000259" key="7">
    <source>
        <dbReference type="PROSITE" id="PS50968"/>
    </source>
</evidence>
<dbReference type="Pfam" id="PF00289">
    <property type="entry name" value="Biotin_carb_N"/>
    <property type="match status" value="1"/>
</dbReference>
<dbReference type="Pfam" id="PF02785">
    <property type="entry name" value="Biotin_carb_C"/>
    <property type="match status" value="1"/>
</dbReference>
<dbReference type="Gene3D" id="2.40.50.100">
    <property type="match status" value="1"/>
</dbReference>
<keyword evidence="3" id="KW-0547">Nucleotide-binding</keyword>
<dbReference type="GO" id="GO:0006629">
    <property type="term" value="P:lipid metabolic process"/>
    <property type="evidence" value="ECO:0007669"/>
    <property type="project" value="UniProtKB-KW"/>
</dbReference>
<dbReference type="Pfam" id="PF02786">
    <property type="entry name" value="CPSase_L_D2"/>
    <property type="match status" value="1"/>
</dbReference>
<evidence type="ECO:0000256" key="5">
    <source>
        <dbReference type="ARBA" id="ARBA00023098"/>
    </source>
</evidence>
<dbReference type="InterPro" id="IPR011761">
    <property type="entry name" value="ATP-grasp"/>
</dbReference>
<dbReference type="Pfam" id="PF00364">
    <property type="entry name" value="Biotin_lipoyl"/>
    <property type="match status" value="1"/>
</dbReference>
<keyword evidence="6" id="KW-0092">Biotin</keyword>
<dbReference type="EMBL" id="UIDG01000523">
    <property type="protein sequence ID" value="SUS08068.1"/>
    <property type="molecule type" value="Genomic_DNA"/>
</dbReference>
<dbReference type="SUPFAM" id="SSF52440">
    <property type="entry name" value="PreATP-grasp domain"/>
    <property type="match status" value="1"/>
</dbReference>
<dbReference type="InterPro" id="IPR016185">
    <property type="entry name" value="PreATP-grasp_dom_sf"/>
</dbReference>
<dbReference type="PANTHER" id="PTHR18866">
    <property type="entry name" value="CARBOXYLASE:PYRUVATE/ACETYL-COA/PROPIONYL-COA CARBOXYLASE"/>
    <property type="match status" value="1"/>
</dbReference>
<dbReference type="PANTHER" id="PTHR18866:SF33">
    <property type="entry name" value="METHYLCROTONOYL-COA CARBOXYLASE SUBUNIT ALPHA, MITOCHONDRIAL-RELATED"/>
    <property type="match status" value="1"/>
</dbReference>
<dbReference type="SUPFAM" id="SSF51246">
    <property type="entry name" value="Rudiment single hybrid motif"/>
    <property type="match status" value="1"/>
</dbReference>